<protein>
    <submittedName>
        <fullName evidence="3">Putative, OmpA-like protein</fullName>
    </submittedName>
</protein>
<dbReference type="InterPro" id="IPR006665">
    <property type="entry name" value="OmpA-like"/>
</dbReference>
<sequence>MAFRTKIGLIAFCVGLSALGWLAYSSWLNRIEARIAQRVTLDGLELDHPLQISVNGRVVTVSGWVNSEAERARVLRHLHPHGPDITVADRMSVLAEARPYVTQIIRDAQGLRVSGYAPSQAALEAVAAQIGAGAADLQLASGISQARWRGAMESAIKSLSHLHSATLRLEDSQLHLTATARLPDDAQAARAALPAGYDSQVEIEVLDDGQPFALSVQLSQGQLTAMGKFPTGVLPQIVPEDIGRPARALRIEQARIDDADGQFTQALRAALRAMAQVQSGQLEVSKERIEITGLVNRAGLLRAERALRKRPANTELMRRLEIYDDGQPFYLLAEFDGAEVQFRGKIPYGVKLSALATRFEAQRSENLVQAEITDGARDWTGALVAGLAGLREMQHGRLMVAPGSLHLSGTVTTPEIQAKIEAHLAQKPAEFLLTRRFDLVDDGTPPDFTLAYDAQSGARLSGKLPKGLDAAQITQILQLPYIEDTAQVGLIGRADFTRQVLRVLADWLRHFEQFEFQYSAGQLALKGVAAPGVAAEGLAAALSSRFVIATEISEAGPSADIGAERIHARSGLLERREPGAWVPVYSFEPTAARCSAATSTILEQEHLRFGEGLALFDVSAAPALAHLAGVIGHCLRNSALRVDAVDHSFSMQSEAENDQLSRARARALVAALTSRGLTKERIQPKGFGDRRPHDTQQLSFAQPADRIEFIWDEQP</sequence>
<organism evidence="3 4">
    <name type="scientific">Planktomarina temperata RCA23</name>
    <dbReference type="NCBI Taxonomy" id="666509"/>
    <lineage>
        <taxon>Bacteria</taxon>
        <taxon>Pseudomonadati</taxon>
        <taxon>Pseudomonadota</taxon>
        <taxon>Alphaproteobacteria</taxon>
        <taxon>Rhodobacterales</taxon>
        <taxon>Paracoccaceae</taxon>
        <taxon>Planktomarina</taxon>
    </lineage>
</organism>
<dbReference type="Pfam" id="PF04972">
    <property type="entry name" value="BON"/>
    <property type="match status" value="1"/>
</dbReference>
<proteinExistence type="predicted"/>
<accession>A0AAN0RHE6</accession>
<dbReference type="AlphaFoldDB" id="A0AAN0RHE6"/>
<dbReference type="RefSeq" id="WP_044049042.1">
    <property type="nucleotide sequence ID" value="NZ_CP003984.1"/>
</dbReference>
<reference evidence="3 4" key="1">
    <citation type="journal article" date="2014" name="ISME J.">
        <title>Adaptation of an abundant Roseobacter RCA organism to pelagic systems revealed by genomic and transcriptomic analyses.</title>
        <authorList>
            <person name="Voget S."/>
            <person name="Wemheuer B."/>
            <person name="Brinkhoff T."/>
            <person name="Vollmers J."/>
            <person name="Dietrich S."/>
            <person name="Giebel H.A."/>
            <person name="Beardsley C."/>
            <person name="Sardemann C."/>
            <person name="Bakenhus I."/>
            <person name="Billerbeck S."/>
            <person name="Daniel R."/>
            <person name="Simon M."/>
        </authorList>
    </citation>
    <scope>NUCLEOTIDE SEQUENCE [LARGE SCALE GENOMIC DNA]</scope>
    <source>
        <strain evidence="3 4">RCA23</strain>
    </source>
</reference>
<dbReference type="SUPFAM" id="SSF103088">
    <property type="entry name" value="OmpA-like"/>
    <property type="match status" value="1"/>
</dbReference>
<gene>
    <name evidence="3" type="ORF">RCA23_c06020</name>
</gene>
<evidence type="ECO:0000259" key="1">
    <source>
        <dbReference type="Pfam" id="PF00691"/>
    </source>
</evidence>
<feature type="domain" description="OmpA-like" evidence="1">
    <location>
        <begin position="616"/>
        <end position="697"/>
    </location>
</feature>
<dbReference type="Gene3D" id="3.30.1330.60">
    <property type="entry name" value="OmpA-like domain"/>
    <property type="match status" value="1"/>
</dbReference>
<dbReference type="Gene3D" id="3.40.1520.20">
    <property type="match status" value="2"/>
</dbReference>
<keyword evidence="4" id="KW-1185">Reference proteome</keyword>
<dbReference type="EMBL" id="CP003984">
    <property type="protein sequence ID" value="AII86161.1"/>
    <property type="molecule type" value="Genomic_DNA"/>
</dbReference>
<dbReference type="KEGG" id="ptp:RCA23_c06020"/>
<dbReference type="InterPro" id="IPR036737">
    <property type="entry name" value="OmpA-like_sf"/>
</dbReference>
<name>A0AAN0RHE6_9RHOB</name>
<dbReference type="InterPro" id="IPR007055">
    <property type="entry name" value="BON_dom"/>
</dbReference>
<dbReference type="Pfam" id="PF00691">
    <property type="entry name" value="OmpA"/>
    <property type="match status" value="1"/>
</dbReference>
<evidence type="ECO:0000313" key="3">
    <source>
        <dbReference type="EMBL" id="AII86161.1"/>
    </source>
</evidence>
<feature type="domain" description="BON" evidence="2">
    <location>
        <begin position="30"/>
        <end position="75"/>
    </location>
</feature>
<dbReference type="Proteomes" id="UP000028680">
    <property type="component" value="Chromosome"/>
</dbReference>
<evidence type="ECO:0000259" key="2">
    <source>
        <dbReference type="Pfam" id="PF04972"/>
    </source>
</evidence>
<evidence type="ECO:0000313" key="4">
    <source>
        <dbReference type="Proteomes" id="UP000028680"/>
    </source>
</evidence>